<sequence length="296" mass="33515">MYSIALKQKQHPTYILTDQASDAHVEVVPERGGIVTAWRIGGTQLLYFDADRFADPTKSVRGGIPILFPICGNLPHSTYEIEGQSYELAQHGFARNLPWTVRDRAVKANGSVLTLVLDSTPDTLSVYPFEFQLIFTYRLQGTQLHIEQSYTNQSQRRMPFSTGLHPYFQLADASPQTKSQLQLEIPATRYVNQIEQTEHDYTGSLNWDAPELDLAFRPISAHQASAADPQRQVKVSIHYDSAYTTLVFWTVAEKNYYCLEPWSAPRNALNTGTDLLWLEPGETRSMHVSFDAQLES</sequence>
<accession>A0A2W4UDD6</accession>
<dbReference type="AlphaFoldDB" id="A0A2W4UDD6"/>
<comment type="caution">
    <text evidence="1">The sequence shown here is derived from an EMBL/GenBank/DDBJ whole genome shotgun (WGS) entry which is preliminary data.</text>
</comment>
<reference evidence="1 2" key="2">
    <citation type="submission" date="2018-06" db="EMBL/GenBank/DDBJ databases">
        <title>Metagenomic assembly of (sub)arctic Cyanobacteria and their associated microbiome from non-axenic cultures.</title>
        <authorList>
            <person name="Baurain D."/>
        </authorList>
    </citation>
    <scope>NUCLEOTIDE SEQUENCE [LARGE SCALE GENOMIC DNA]</scope>
    <source>
        <strain evidence="1">ULC129bin1</strain>
    </source>
</reference>
<dbReference type="CDD" id="cd09025">
    <property type="entry name" value="Aldose_epim_Slr1438"/>
    <property type="match status" value="1"/>
</dbReference>
<dbReference type="Pfam" id="PF01263">
    <property type="entry name" value="Aldose_epim"/>
    <property type="match status" value="1"/>
</dbReference>
<protein>
    <submittedName>
        <fullName evidence="1">Aldose epimerase</fullName>
    </submittedName>
</protein>
<dbReference type="InterPro" id="IPR011013">
    <property type="entry name" value="Gal_mutarotase_sf_dom"/>
</dbReference>
<dbReference type="SUPFAM" id="SSF74650">
    <property type="entry name" value="Galactose mutarotase-like"/>
    <property type="match status" value="1"/>
</dbReference>
<dbReference type="GO" id="GO:0005975">
    <property type="term" value="P:carbohydrate metabolic process"/>
    <property type="evidence" value="ECO:0007669"/>
    <property type="project" value="InterPro"/>
</dbReference>
<dbReference type="InterPro" id="IPR008183">
    <property type="entry name" value="Aldose_1/G6P_1-epimerase"/>
</dbReference>
<dbReference type="Proteomes" id="UP000249354">
    <property type="component" value="Unassembled WGS sequence"/>
</dbReference>
<dbReference type="InterPro" id="IPR014718">
    <property type="entry name" value="GH-type_carb-bd"/>
</dbReference>
<dbReference type="GO" id="GO:0030246">
    <property type="term" value="F:carbohydrate binding"/>
    <property type="evidence" value="ECO:0007669"/>
    <property type="project" value="InterPro"/>
</dbReference>
<evidence type="ECO:0000313" key="1">
    <source>
        <dbReference type="EMBL" id="PZO18602.1"/>
    </source>
</evidence>
<dbReference type="PANTHER" id="PTHR11122:SF13">
    <property type="entry name" value="GLUCOSE-6-PHOSPHATE 1-EPIMERASE"/>
    <property type="match status" value="1"/>
</dbReference>
<dbReference type="GO" id="GO:0016853">
    <property type="term" value="F:isomerase activity"/>
    <property type="evidence" value="ECO:0007669"/>
    <property type="project" value="InterPro"/>
</dbReference>
<dbReference type="PANTHER" id="PTHR11122">
    <property type="entry name" value="APOSPORY-ASSOCIATED PROTEIN C-RELATED"/>
    <property type="match status" value="1"/>
</dbReference>
<dbReference type="Gene3D" id="2.70.98.10">
    <property type="match status" value="1"/>
</dbReference>
<gene>
    <name evidence="1" type="ORF">DCF25_09625</name>
</gene>
<dbReference type="EMBL" id="QBMC01000053">
    <property type="protein sequence ID" value="PZO18602.1"/>
    <property type="molecule type" value="Genomic_DNA"/>
</dbReference>
<organism evidence="1 2">
    <name type="scientific">Leptolyngbya foveolarum</name>
    <dbReference type="NCBI Taxonomy" id="47253"/>
    <lineage>
        <taxon>Bacteria</taxon>
        <taxon>Bacillati</taxon>
        <taxon>Cyanobacteriota</taxon>
        <taxon>Cyanophyceae</taxon>
        <taxon>Leptolyngbyales</taxon>
        <taxon>Leptolyngbyaceae</taxon>
        <taxon>Leptolyngbya group</taxon>
        <taxon>Leptolyngbya</taxon>
    </lineage>
</organism>
<name>A0A2W4UDD6_9CYAN</name>
<evidence type="ECO:0000313" key="2">
    <source>
        <dbReference type="Proteomes" id="UP000249354"/>
    </source>
</evidence>
<proteinExistence type="predicted"/>
<reference evidence="2" key="1">
    <citation type="submission" date="2018-04" db="EMBL/GenBank/DDBJ databases">
        <authorList>
            <person name="Cornet L."/>
        </authorList>
    </citation>
    <scope>NUCLEOTIDE SEQUENCE [LARGE SCALE GENOMIC DNA]</scope>
</reference>